<name>A0AB34G5M2_9HYPO</name>
<evidence type="ECO:0000313" key="4">
    <source>
        <dbReference type="EMBL" id="KAJ6446558.1"/>
    </source>
</evidence>
<dbReference type="InterPro" id="IPR002889">
    <property type="entry name" value="WSC_carb-bd"/>
</dbReference>
<reference evidence="4" key="1">
    <citation type="submission" date="2023-01" db="EMBL/GenBank/DDBJ databases">
        <title>The growth and conidiation of Purpureocillium lavendulum are regulated by nitrogen source and histone H3K14 acetylation.</title>
        <authorList>
            <person name="Tang P."/>
            <person name="Han J."/>
            <person name="Zhang C."/>
            <person name="Tang P."/>
            <person name="Qi F."/>
            <person name="Zhang K."/>
            <person name="Liang L."/>
        </authorList>
    </citation>
    <scope>NUCLEOTIDE SEQUENCE</scope>
    <source>
        <strain evidence="4">YMF1.00683</strain>
    </source>
</reference>
<dbReference type="PANTHER" id="PTHR45964:SF5">
    <property type="entry name" value="WSCD FAMILY MEMBER CG9164"/>
    <property type="match status" value="1"/>
</dbReference>
<accession>A0AB34G5M2</accession>
<dbReference type="EMBL" id="JAQHRD010000001">
    <property type="protein sequence ID" value="KAJ6446558.1"/>
    <property type="molecule type" value="Genomic_DNA"/>
</dbReference>
<dbReference type="SMART" id="SM00321">
    <property type="entry name" value="WSC"/>
    <property type="match status" value="2"/>
</dbReference>
<organism evidence="4 5">
    <name type="scientific">Purpureocillium lavendulum</name>
    <dbReference type="NCBI Taxonomy" id="1247861"/>
    <lineage>
        <taxon>Eukaryota</taxon>
        <taxon>Fungi</taxon>
        <taxon>Dikarya</taxon>
        <taxon>Ascomycota</taxon>
        <taxon>Pezizomycotina</taxon>
        <taxon>Sordariomycetes</taxon>
        <taxon>Hypocreomycetidae</taxon>
        <taxon>Hypocreales</taxon>
        <taxon>Ophiocordycipitaceae</taxon>
        <taxon>Purpureocillium</taxon>
    </lineage>
</organism>
<dbReference type="Proteomes" id="UP001163105">
    <property type="component" value="Unassembled WGS sequence"/>
</dbReference>
<protein>
    <submittedName>
        <fullName evidence="4">Glyoxal oxidase</fullName>
    </submittedName>
</protein>
<evidence type="ECO:0000259" key="3">
    <source>
        <dbReference type="PROSITE" id="PS51212"/>
    </source>
</evidence>
<feature type="domain" description="WSC" evidence="3">
    <location>
        <begin position="151"/>
        <end position="246"/>
    </location>
</feature>
<keyword evidence="1" id="KW-0677">Repeat</keyword>
<dbReference type="PROSITE" id="PS51212">
    <property type="entry name" value="WSC"/>
    <property type="match status" value="2"/>
</dbReference>
<dbReference type="Pfam" id="PF01822">
    <property type="entry name" value="WSC"/>
    <property type="match status" value="2"/>
</dbReference>
<dbReference type="InterPro" id="IPR051589">
    <property type="entry name" value="Sialate-O-sulfotransferase"/>
</dbReference>
<evidence type="ECO:0000256" key="2">
    <source>
        <dbReference type="SAM" id="MobiDB-lite"/>
    </source>
</evidence>
<keyword evidence="5" id="KW-1185">Reference proteome</keyword>
<comment type="caution">
    <text evidence="4">The sequence shown here is derived from an EMBL/GenBank/DDBJ whole genome shotgun (WGS) entry which is preliminary data.</text>
</comment>
<dbReference type="AlphaFoldDB" id="A0AB34G5M2"/>
<gene>
    <name evidence="4" type="ORF">O9K51_01331</name>
</gene>
<sequence>MASQSVYGIELLRLVDIHLSGVAWNIELPPCLDDFKPFVKSGCFQDNGGALIYRSGQSQANMTVENLHLPSTRIPAKPLTYGIGNGFRYAGLKYYGVCFCGPTVNGPQVDDAQCKLPCNGDKGEICGGDKTLSVWQDPTFPKGPDDTTVDDYKSVGCYTDGASTGRTLSWPAKVDAATFTTKACLAACEKQGFPYAGTEFGKECWCGSVLANNTAKVDSSECNIPCSGDASDKCGGSKRLSLYVAKDLESLEPCGYKPPTTTTTATTSGPAGTTTTGPGESTTTKPGESTTTTRPGESTTSTGPGESTTTKPGESTTTTRPGESTTTKPGESTTTKPGESTTTKPGESTTTKPGESTTTKPGESTTTKPGESTTTNPGESTTTKPGESTTTNPGESTTTKPSESTTTKPGETTTTKPGESTTTTGPGESTTTKPGESTTTTRPGESTTSTGPGESTTTKPGESTTTTRPGESTTTKPGESTTTKPGESTTTKPGESTTTPGPTTTKPTTTTPGSPTTTTVSLCTATTTTPPTCEWKIGDWCAPGLPDWNDKVGCLLAAKTCELQGVSCFAKAGLSHVIDCFKFTKWCASIKVYCVGCILSKTCNKGDCWNKNRPQPGTPPVTSTSVYPCPPSTTLKPTTTTKPPVTTSCAPEPTNICTQPTNDKWGYGPGKPVGGIPLPAVCCNDIKDDWKKNPFKLYSDPDSKKCPSFTWPSRPNVCQDACKAQYDSCRSTYVEGCKTLWRKRTIGGRSSEAEAETTTAAVEFERRWLLSWASGDKTSCSSTGALWSWGGSGSDAPSCWGKGGNTPDKAGTRCKAQYDDCVAANKNVNPGDKCSTWCKSTY</sequence>
<dbReference type="PANTHER" id="PTHR45964">
    <property type="entry name" value="WSCD FAMILY MEMBER CG9164"/>
    <property type="match status" value="1"/>
</dbReference>
<feature type="compositionally biased region" description="Low complexity" evidence="2">
    <location>
        <begin position="257"/>
        <end position="519"/>
    </location>
</feature>
<evidence type="ECO:0000313" key="5">
    <source>
        <dbReference type="Proteomes" id="UP001163105"/>
    </source>
</evidence>
<feature type="domain" description="WSC" evidence="3">
    <location>
        <begin position="37"/>
        <end position="138"/>
    </location>
</feature>
<evidence type="ECO:0000256" key="1">
    <source>
        <dbReference type="ARBA" id="ARBA00022737"/>
    </source>
</evidence>
<proteinExistence type="predicted"/>
<feature type="region of interest" description="Disordered" evidence="2">
    <location>
        <begin position="251"/>
        <end position="519"/>
    </location>
</feature>